<dbReference type="SUPFAM" id="SSF47384">
    <property type="entry name" value="Homodimeric domain of signal transducing histidine kinase"/>
    <property type="match status" value="1"/>
</dbReference>
<dbReference type="InterPro" id="IPR000014">
    <property type="entry name" value="PAS"/>
</dbReference>
<keyword evidence="5" id="KW-0902">Two-component regulatory system</keyword>
<dbReference type="EMBL" id="JBHUDO010000003">
    <property type="protein sequence ID" value="MFD1646769.1"/>
    <property type="molecule type" value="Genomic_DNA"/>
</dbReference>
<reference evidence="9 10" key="1">
    <citation type="journal article" date="2019" name="Int. J. Syst. Evol. Microbiol.">
        <title>The Global Catalogue of Microorganisms (GCM) 10K type strain sequencing project: providing services to taxonomists for standard genome sequencing and annotation.</title>
        <authorList>
            <consortium name="The Broad Institute Genomics Platform"/>
            <consortium name="The Broad Institute Genome Sequencing Center for Infectious Disease"/>
            <person name="Wu L."/>
            <person name="Ma J."/>
        </authorList>
    </citation>
    <scope>NUCLEOTIDE SEQUENCE [LARGE SCALE GENOMIC DNA]</scope>
    <source>
        <strain evidence="9 10">CGMCC 1.10390</strain>
    </source>
</reference>
<dbReference type="Gene3D" id="3.30.450.20">
    <property type="entry name" value="PAS domain"/>
    <property type="match status" value="1"/>
</dbReference>
<accession>A0ABD6DNB6</accession>
<evidence type="ECO:0000256" key="4">
    <source>
        <dbReference type="ARBA" id="ARBA00022777"/>
    </source>
</evidence>
<dbReference type="Pfam" id="PF13426">
    <property type="entry name" value="PAS_9"/>
    <property type="match status" value="1"/>
</dbReference>
<dbReference type="PROSITE" id="PS50109">
    <property type="entry name" value="HIS_KIN"/>
    <property type="match status" value="1"/>
</dbReference>
<dbReference type="RefSeq" id="WP_256401154.1">
    <property type="nucleotide sequence ID" value="NZ_JANHJR010000003.1"/>
</dbReference>
<feature type="transmembrane region" description="Helical" evidence="6">
    <location>
        <begin position="73"/>
        <end position="93"/>
    </location>
</feature>
<evidence type="ECO:0000313" key="10">
    <source>
        <dbReference type="Proteomes" id="UP001597034"/>
    </source>
</evidence>
<dbReference type="PROSITE" id="PS50112">
    <property type="entry name" value="PAS"/>
    <property type="match status" value="1"/>
</dbReference>
<keyword evidence="6" id="KW-0472">Membrane</keyword>
<keyword evidence="10" id="KW-1185">Reference proteome</keyword>
<dbReference type="SMART" id="SM00388">
    <property type="entry name" value="HisKA"/>
    <property type="match status" value="1"/>
</dbReference>
<dbReference type="SUPFAM" id="SSF55785">
    <property type="entry name" value="PYP-like sensor domain (PAS domain)"/>
    <property type="match status" value="1"/>
</dbReference>
<evidence type="ECO:0000256" key="5">
    <source>
        <dbReference type="ARBA" id="ARBA00023012"/>
    </source>
</evidence>
<dbReference type="Gene3D" id="1.10.287.130">
    <property type="match status" value="1"/>
</dbReference>
<protein>
    <recommendedName>
        <fullName evidence="2">histidine kinase</fullName>
        <ecNumber evidence="2">2.7.13.3</ecNumber>
    </recommendedName>
</protein>
<dbReference type="InterPro" id="IPR050736">
    <property type="entry name" value="Sensor_HK_Regulatory"/>
</dbReference>
<dbReference type="Gene3D" id="3.30.565.10">
    <property type="entry name" value="Histidine kinase-like ATPase, C-terminal domain"/>
    <property type="match status" value="1"/>
</dbReference>
<evidence type="ECO:0000256" key="1">
    <source>
        <dbReference type="ARBA" id="ARBA00000085"/>
    </source>
</evidence>
<dbReference type="PANTHER" id="PTHR43711">
    <property type="entry name" value="TWO-COMPONENT HISTIDINE KINASE"/>
    <property type="match status" value="1"/>
</dbReference>
<keyword evidence="4 9" id="KW-0418">Kinase</keyword>
<dbReference type="GO" id="GO:0000160">
    <property type="term" value="P:phosphorelay signal transduction system"/>
    <property type="evidence" value="ECO:0007669"/>
    <property type="project" value="UniProtKB-KW"/>
</dbReference>
<feature type="transmembrane region" description="Helical" evidence="6">
    <location>
        <begin position="211"/>
        <end position="230"/>
    </location>
</feature>
<sequence>MVDAAPLLPGLMLVSAAASAAIAAYLVVRIWRSTPAPGSRSFLLVASSAGIWCLGVALVLWEPTSEGMAALSMVSWLGMTTLAVAWPAFVLEYTRSVDVFRLRVLGPLSVVPAATFSALFVANGLLVNEVHSESIGNLSTLDGTPGPLLVVFILYTYVLNAGTFVLLAQHYREAGDQVRPQTGALLVAGALPFAVSIASLLGVTPFQPVDLTPFVFSVTNVIVLLALFRYDLFRLVPIARTTLVEELTDGVLVVAPDGRIVDSNPAASALLGTGDLVGERVDDLSVDLGLGTVDETGGRSTFTIDDAGEIRHVEVAISNIRTPGEGVTGSLVVLHDITEQREREALLEETNERLDEFASVVSHDLRNPLTISQGYVEILRERHSDPELEEVADANARMQEIIDDTLRLARLETQALDEEWVSLHDAAIDAWGLVDTDDARLAVDADGSVYADPGRLQTLLENCFRNSVEHGSTSRRAVSGDSVEHGSPDDGTPLTVSIGWLDDGFYVADDGVGVPEEVRDDLFEMGVSSVEEGTGFGLAIVERTVRDHGWTIELADADGARFEVRGVDVRS</sequence>
<dbReference type="PANTHER" id="PTHR43711:SF1">
    <property type="entry name" value="HISTIDINE KINASE 1"/>
    <property type="match status" value="1"/>
</dbReference>
<dbReference type="InterPro" id="IPR036890">
    <property type="entry name" value="HATPase_C_sf"/>
</dbReference>
<feature type="transmembrane region" description="Helical" evidence="6">
    <location>
        <begin position="183"/>
        <end position="205"/>
    </location>
</feature>
<keyword evidence="6" id="KW-0812">Transmembrane</keyword>
<feature type="transmembrane region" description="Helical" evidence="6">
    <location>
        <begin position="40"/>
        <end position="61"/>
    </location>
</feature>
<evidence type="ECO:0000256" key="2">
    <source>
        <dbReference type="ARBA" id="ARBA00012438"/>
    </source>
</evidence>
<feature type="transmembrane region" description="Helical" evidence="6">
    <location>
        <begin position="147"/>
        <end position="171"/>
    </location>
</feature>
<evidence type="ECO:0000256" key="3">
    <source>
        <dbReference type="ARBA" id="ARBA00022679"/>
    </source>
</evidence>
<evidence type="ECO:0000259" key="7">
    <source>
        <dbReference type="PROSITE" id="PS50109"/>
    </source>
</evidence>
<feature type="transmembrane region" description="Helical" evidence="6">
    <location>
        <begin position="6"/>
        <end position="28"/>
    </location>
</feature>
<comment type="catalytic activity">
    <reaction evidence="1">
        <text>ATP + protein L-histidine = ADP + protein N-phospho-L-histidine.</text>
        <dbReference type="EC" id="2.7.13.3"/>
    </reaction>
</comment>
<dbReference type="Pfam" id="PF02518">
    <property type="entry name" value="HATPase_c"/>
    <property type="match status" value="1"/>
</dbReference>
<dbReference type="SMART" id="SM00387">
    <property type="entry name" value="HATPase_c"/>
    <property type="match status" value="1"/>
</dbReference>
<feature type="transmembrane region" description="Helical" evidence="6">
    <location>
        <begin position="105"/>
        <end position="127"/>
    </location>
</feature>
<dbReference type="EC" id="2.7.13.3" evidence="2"/>
<proteinExistence type="predicted"/>
<evidence type="ECO:0000313" key="9">
    <source>
        <dbReference type="EMBL" id="MFD1646769.1"/>
    </source>
</evidence>
<comment type="caution">
    <text evidence="9">The sequence shown here is derived from an EMBL/GenBank/DDBJ whole genome shotgun (WGS) entry which is preliminary data.</text>
</comment>
<feature type="domain" description="PAS" evidence="8">
    <location>
        <begin position="243"/>
        <end position="272"/>
    </location>
</feature>
<dbReference type="Proteomes" id="UP001597034">
    <property type="component" value="Unassembled WGS sequence"/>
</dbReference>
<keyword evidence="3" id="KW-0808">Transferase</keyword>
<dbReference type="SUPFAM" id="SSF55874">
    <property type="entry name" value="ATPase domain of HSP90 chaperone/DNA topoisomerase II/histidine kinase"/>
    <property type="match status" value="1"/>
</dbReference>
<dbReference type="NCBIfam" id="TIGR00229">
    <property type="entry name" value="sensory_box"/>
    <property type="match status" value="1"/>
</dbReference>
<gene>
    <name evidence="9" type="ORF">ACFSBL_13850</name>
</gene>
<dbReference type="InterPro" id="IPR031621">
    <property type="entry name" value="HisKA_7TM"/>
</dbReference>
<dbReference type="InterPro" id="IPR035965">
    <property type="entry name" value="PAS-like_dom_sf"/>
</dbReference>
<organism evidence="9 10">
    <name type="scientific">Haloarchaeobius litoreus</name>
    <dbReference type="NCBI Taxonomy" id="755306"/>
    <lineage>
        <taxon>Archaea</taxon>
        <taxon>Methanobacteriati</taxon>
        <taxon>Methanobacteriota</taxon>
        <taxon>Stenosarchaea group</taxon>
        <taxon>Halobacteria</taxon>
        <taxon>Halobacteriales</taxon>
        <taxon>Halorubellaceae</taxon>
        <taxon>Haloarchaeobius</taxon>
    </lineage>
</organism>
<dbReference type="GO" id="GO:0004673">
    <property type="term" value="F:protein histidine kinase activity"/>
    <property type="evidence" value="ECO:0007669"/>
    <property type="project" value="UniProtKB-EC"/>
</dbReference>
<dbReference type="AlphaFoldDB" id="A0ABD6DNB6"/>
<dbReference type="CDD" id="cd00082">
    <property type="entry name" value="HisKA"/>
    <property type="match status" value="1"/>
</dbReference>
<evidence type="ECO:0000256" key="6">
    <source>
        <dbReference type="SAM" id="Phobius"/>
    </source>
</evidence>
<dbReference type="InterPro" id="IPR005467">
    <property type="entry name" value="His_kinase_dom"/>
</dbReference>
<keyword evidence="6" id="KW-1133">Transmembrane helix</keyword>
<evidence type="ECO:0000259" key="8">
    <source>
        <dbReference type="PROSITE" id="PS50112"/>
    </source>
</evidence>
<dbReference type="InterPro" id="IPR003594">
    <property type="entry name" value="HATPase_dom"/>
</dbReference>
<dbReference type="Pfam" id="PF00512">
    <property type="entry name" value="HisKA"/>
    <property type="match status" value="1"/>
</dbReference>
<dbReference type="InterPro" id="IPR003661">
    <property type="entry name" value="HisK_dim/P_dom"/>
</dbReference>
<name>A0ABD6DNB6_9EURY</name>
<dbReference type="InterPro" id="IPR036097">
    <property type="entry name" value="HisK_dim/P_sf"/>
</dbReference>
<dbReference type="Pfam" id="PF16927">
    <property type="entry name" value="HisKA_7TM"/>
    <property type="match status" value="1"/>
</dbReference>
<dbReference type="CDD" id="cd00130">
    <property type="entry name" value="PAS"/>
    <property type="match status" value="1"/>
</dbReference>
<feature type="domain" description="Histidine kinase" evidence="7">
    <location>
        <begin position="360"/>
        <end position="571"/>
    </location>
</feature>